<dbReference type="Gene3D" id="3.30.465.10">
    <property type="match status" value="1"/>
</dbReference>
<sequence length="94" mass="11276">MLERLYEDDVGVGLIQLFPYRGKMSEILESEILFMHRAGDLYKILYYAQWEEEEKDATAAAERHINWTRSVYNYMSPYVSKNPRALYLNYRDLI</sequence>
<keyword evidence="2" id="KW-1185">Reference proteome</keyword>
<reference evidence="2" key="1">
    <citation type="submission" date="2016-06" db="EMBL/GenBank/DDBJ databases">
        <title>Parallel loss of symbiosis genes in relatives of nitrogen-fixing non-legume Parasponia.</title>
        <authorList>
            <person name="Van Velzen R."/>
            <person name="Holmer R."/>
            <person name="Bu F."/>
            <person name="Rutten L."/>
            <person name="Van Zeijl A."/>
            <person name="Liu W."/>
            <person name="Santuari L."/>
            <person name="Cao Q."/>
            <person name="Sharma T."/>
            <person name="Shen D."/>
            <person name="Roswanjaya Y."/>
            <person name="Wardhani T."/>
            <person name="Kalhor M.S."/>
            <person name="Jansen J."/>
            <person name="Van den Hoogen J."/>
            <person name="Gungor B."/>
            <person name="Hartog M."/>
            <person name="Hontelez J."/>
            <person name="Verver J."/>
            <person name="Yang W.-C."/>
            <person name="Schijlen E."/>
            <person name="Repin R."/>
            <person name="Schilthuizen M."/>
            <person name="Schranz E."/>
            <person name="Heidstra R."/>
            <person name="Miyata K."/>
            <person name="Fedorova E."/>
            <person name="Kohlen W."/>
            <person name="Bisseling T."/>
            <person name="Smit S."/>
            <person name="Geurts R."/>
        </authorList>
    </citation>
    <scope>NUCLEOTIDE SEQUENCE [LARGE SCALE GENOMIC DNA]</scope>
    <source>
        <strain evidence="2">cv. WU1-14</strain>
    </source>
</reference>
<comment type="caution">
    <text evidence="1">The sequence shown here is derived from an EMBL/GenBank/DDBJ whole genome shotgun (WGS) entry which is preliminary data.</text>
</comment>
<dbReference type="PANTHER" id="PTHR32448">
    <property type="entry name" value="OS08G0158400 PROTEIN"/>
    <property type="match status" value="1"/>
</dbReference>
<evidence type="ECO:0000313" key="2">
    <source>
        <dbReference type="Proteomes" id="UP000237105"/>
    </source>
</evidence>
<organism evidence="1 2">
    <name type="scientific">Parasponia andersonii</name>
    <name type="common">Sponia andersonii</name>
    <dbReference type="NCBI Taxonomy" id="3476"/>
    <lineage>
        <taxon>Eukaryota</taxon>
        <taxon>Viridiplantae</taxon>
        <taxon>Streptophyta</taxon>
        <taxon>Embryophyta</taxon>
        <taxon>Tracheophyta</taxon>
        <taxon>Spermatophyta</taxon>
        <taxon>Magnoliopsida</taxon>
        <taxon>eudicotyledons</taxon>
        <taxon>Gunneridae</taxon>
        <taxon>Pentapetalae</taxon>
        <taxon>rosids</taxon>
        <taxon>fabids</taxon>
        <taxon>Rosales</taxon>
        <taxon>Cannabaceae</taxon>
        <taxon>Parasponia</taxon>
    </lineage>
</organism>
<name>A0A2P5DGN1_PARAD</name>
<dbReference type="STRING" id="3476.A0A2P5DGN1"/>
<protein>
    <submittedName>
        <fullName evidence="1">Uncharacterized protein</fullName>
    </submittedName>
</protein>
<dbReference type="OrthoDB" id="407275at2759"/>
<dbReference type="Gene3D" id="3.40.462.20">
    <property type="match status" value="1"/>
</dbReference>
<accession>A0A2P5DGN1</accession>
<evidence type="ECO:0000313" key="1">
    <source>
        <dbReference type="EMBL" id="PON72450.1"/>
    </source>
</evidence>
<proteinExistence type="predicted"/>
<dbReference type="InterPro" id="IPR016169">
    <property type="entry name" value="FAD-bd_PCMH_sub2"/>
</dbReference>
<dbReference type="AlphaFoldDB" id="A0A2P5DGN1"/>
<gene>
    <name evidence="1" type="ORF">PanWU01x14_064850</name>
</gene>
<dbReference type="Proteomes" id="UP000237105">
    <property type="component" value="Unassembled WGS sequence"/>
</dbReference>
<dbReference type="EMBL" id="JXTB01000039">
    <property type="protein sequence ID" value="PON72450.1"/>
    <property type="molecule type" value="Genomic_DNA"/>
</dbReference>